<feature type="transmembrane region" description="Helical" evidence="1">
    <location>
        <begin position="61"/>
        <end position="82"/>
    </location>
</feature>
<accession>A0A8B8GKZ9</accession>
<dbReference type="AlphaFoldDB" id="A0A8B8GKZ9"/>
<evidence type="ECO:0000313" key="4">
    <source>
        <dbReference type="RefSeq" id="XP_025423630.1"/>
    </source>
</evidence>
<keyword evidence="1" id="KW-0812">Transmembrane</keyword>
<gene>
    <name evidence="4" type="primary">LOC112692997</name>
</gene>
<dbReference type="RefSeq" id="XP_025423630.1">
    <property type="nucleotide sequence ID" value="XM_025567845.1"/>
</dbReference>
<sequence length="109" mass="12966">MILNVETHFSSITEFFKDLRQYQTKGSVNMYPTMLILIVFQIPCSLLNARRATESFALNRVSKILLQTFSTYIITIIMDRWFYIRRFVLGKLIFHLIFVTVFILQLMTM</sequence>
<dbReference type="Pfam" id="PF24874">
    <property type="entry name" value="Piezo_THU9_anchor"/>
    <property type="match status" value="1"/>
</dbReference>
<keyword evidence="1" id="KW-1133">Transmembrane helix</keyword>
<proteinExistence type="predicted"/>
<keyword evidence="3" id="KW-1185">Reference proteome</keyword>
<feature type="domain" description="Piezo THU9 and anchor" evidence="2">
    <location>
        <begin position="34"/>
        <end position="107"/>
    </location>
</feature>
<keyword evidence="1" id="KW-0472">Membrane</keyword>
<feature type="transmembrane region" description="Helical" evidence="1">
    <location>
        <begin position="30"/>
        <end position="49"/>
    </location>
</feature>
<evidence type="ECO:0000256" key="1">
    <source>
        <dbReference type="SAM" id="Phobius"/>
    </source>
</evidence>
<name>A0A8B8GKZ9_9HEMI</name>
<organism evidence="3 4">
    <name type="scientific">Sipha flava</name>
    <name type="common">yellow sugarcane aphid</name>
    <dbReference type="NCBI Taxonomy" id="143950"/>
    <lineage>
        <taxon>Eukaryota</taxon>
        <taxon>Metazoa</taxon>
        <taxon>Ecdysozoa</taxon>
        <taxon>Arthropoda</taxon>
        <taxon>Hexapoda</taxon>
        <taxon>Insecta</taxon>
        <taxon>Pterygota</taxon>
        <taxon>Neoptera</taxon>
        <taxon>Paraneoptera</taxon>
        <taxon>Hemiptera</taxon>
        <taxon>Sternorrhyncha</taxon>
        <taxon>Aphidomorpha</taxon>
        <taxon>Aphidoidea</taxon>
        <taxon>Aphididae</taxon>
        <taxon>Sipha</taxon>
    </lineage>
</organism>
<reference evidence="4" key="1">
    <citation type="submission" date="2025-08" db="UniProtKB">
        <authorList>
            <consortium name="RefSeq"/>
        </authorList>
    </citation>
    <scope>IDENTIFICATION</scope>
    <source>
        <tissue evidence="4">Whole body</tissue>
    </source>
</reference>
<evidence type="ECO:0000313" key="3">
    <source>
        <dbReference type="Proteomes" id="UP000694846"/>
    </source>
</evidence>
<dbReference type="Proteomes" id="UP000694846">
    <property type="component" value="Unplaced"/>
</dbReference>
<dbReference type="InterPro" id="IPR056770">
    <property type="entry name" value="Piezo_THU9_anchor"/>
</dbReference>
<protein>
    <submittedName>
        <fullName evidence="4">Uncharacterized protein LOC112692997</fullName>
    </submittedName>
</protein>
<evidence type="ECO:0000259" key="2">
    <source>
        <dbReference type="Pfam" id="PF24874"/>
    </source>
</evidence>
<dbReference type="GeneID" id="112692997"/>
<feature type="transmembrane region" description="Helical" evidence="1">
    <location>
        <begin position="88"/>
        <end position="107"/>
    </location>
</feature>